<comment type="caution">
    <text evidence="1">The sequence shown here is derived from an EMBL/GenBank/DDBJ whole genome shotgun (WGS) entry which is preliminary data.</text>
</comment>
<proteinExistence type="predicted"/>
<dbReference type="Proteomes" id="UP000308760">
    <property type="component" value="Unassembled WGS sequence"/>
</dbReference>
<organism evidence="1 2">
    <name type="scientific">Glycomyces buryatensis</name>
    <dbReference type="NCBI Taxonomy" id="2570927"/>
    <lineage>
        <taxon>Bacteria</taxon>
        <taxon>Bacillati</taxon>
        <taxon>Actinomycetota</taxon>
        <taxon>Actinomycetes</taxon>
        <taxon>Glycomycetales</taxon>
        <taxon>Glycomycetaceae</taxon>
        <taxon>Glycomyces</taxon>
    </lineage>
</organism>
<evidence type="ECO:0000313" key="2">
    <source>
        <dbReference type="Proteomes" id="UP000308760"/>
    </source>
</evidence>
<keyword evidence="2" id="KW-1185">Reference proteome</keyword>
<reference evidence="2" key="1">
    <citation type="submission" date="2019-04" db="EMBL/GenBank/DDBJ databases">
        <title>Nocardioides xinjiangensis sp. nov.</title>
        <authorList>
            <person name="Liu S."/>
        </authorList>
    </citation>
    <scope>NUCLEOTIDE SEQUENCE [LARGE SCALE GENOMIC DNA]</scope>
    <source>
        <strain evidence="2">18</strain>
    </source>
</reference>
<name>A0A4S8QCZ4_9ACTN</name>
<accession>A0A4S8QCZ4</accession>
<evidence type="ECO:0000313" key="1">
    <source>
        <dbReference type="EMBL" id="THV42407.1"/>
    </source>
</evidence>
<dbReference type="AlphaFoldDB" id="A0A4S8QCZ4"/>
<protein>
    <recommendedName>
        <fullName evidence="3">DUF4878 domain-containing protein</fullName>
    </recommendedName>
</protein>
<sequence>MTGPGRKLLAADIAVTVAIALGFGGLSLLQLASSDIVEVDTEKVELVTEYLEALRGGDFDAADALTVASSEIPIHEEAPPSGDWEIGEVTQRTRDSSVVQATIRHGEEEHLFSFRVDTEGDELLLWVPVVPVNYSPGDFTGPVKFNGTEIDLPEAESVGSQGTIYLRPGVYAVEFAPFIESVTVALGPWDNLNLNQLFADAAAADSAALQEQIAADLTALLENCYSGESDADCTGLPDPVLEEVTIDDDGYDNLEGHEWTVVPPEVIEVLQYAGATAQFGFYGAELQLTATGEDNEGRSTTVRSRCLLVTDFRATTAVINGSDTIAFPDPGHAESCDGMGRT</sequence>
<dbReference type="EMBL" id="STGY01000025">
    <property type="protein sequence ID" value="THV42407.1"/>
    <property type="molecule type" value="Genomic_DNA"/>
</dbReference>
<gene>
    <name evidence="1" type="ORF">FAB82_07070</name>
</gene>
<reference evidence="1 2" key="2">
    <citation type="submission" date="2019-05" db="EMBL/GenBank/DDBJ databases">
        <title>Glycomyces buryatensis sp. nov.</title>
        <authorList>
            <person name="Nikitina E."/>
        </authorList>
    </citation>
    <scope>NUCLEOTIDE SEQUENCE [LARGE SCALE GENOMIC DNA]</scope>
    <source>
        <strain evidence="1 2">18</strain>
    </source>
</reference>
<dbReference type="OrthoDB" id="5181884at2"/>
<dbReference type="RefSeq" id="WP_136533839.1">
    <property type="nucleotide sequence ID" value="NZ_STGY01000025.1"/>
</dbReference>
<evidence type="ECO:0008006" key="3">
    <source>
        <dbReference type="Google" id="ProtNLM"/>
    </source>
</evidence>